<keyword evidence="9" id="KW-1185">Reference proteome</keyword>
<feature type="transmembrane region" description="Helical" evidence="5">
    <location>
        <begin position="213"/>
        <end position="238"/>
    </location>
</feature>
<name>A0A7J7IU66_BUGNE</name>
<dbReference type="AlphaFoldDB" id="A0A7J7IU66"/>
<dbReference type="GO" id="GO:0005230">
    <property type="term" value="F:extracellular ligand-gated monoatomic ion channel activity"/>
    <property type="evidence" value="ECO:0007669"/>
    <property type="project" value="InterPro"/>
</dbReference>
<feature type="domain" description="Neurotransmitter-gated ion-channel transmembrane" evidence="7">
    <location>
        <begin position="219"/>
        <end position="471"/>
    </location>
</feature>
<keyword evidence="2 5" id="KW-0812">Transmembrane</keyword>
<gene>
    <name evidence="8" type="ORF">EB796_024283</name>
</gene>
<keyword evidence="3 5" id="KW-1133">Transmembrane helix</keyword>
<reference evidence="8" key="1">
    <citation type="submission" date="2020-06" db="EMBL/GenBank/DDBJ databases">
        <title>Draft genome of Bugula neritina, a colonial animal packing powerful symbionts and potential medicines.</title>
        <authorList>
            <person name="Rayko M."/>
        </authorList>
    </citation>
    <scope>NUCLEOTIDE SEQUENCE [LARGE SCALE GENOMIC DNA]</scope>
    <source>
        <strain evidence="8">Kwan_BN1</strain>
    </source>
</reference>
<keyword evidence="4 5" id="KW-0472">Membrane</keyword>
<evidence type="ECO:0000259" key="7">
    <source>
        <dbReference type="Pfam" id="PF02932"/>
    </source>
</evidence>
<dbReference type="FunFam" id="1.20.58.390:FF:000043">
    <property type="entry name" value="AcetylCholine Receptor"/>
    <property type="match status" value="1"/>
</dbReference>
<dbReference type="Pfam" id="PF02931">
    <property type="entry name" value="Neur_chan_LBD"/>
    <property type="match status" value="2"/>
</dbReference>
<dbReference type="SUPFAM" id="SSF90112">
    <property type="entry name" value="Neurotransmitter-gated ion-channel transmembrane pore"/>
    <property type="match status" value="1"/>
</dbReference>
<dbReference type="PANTHER" id="PTHR18945">
    <property type="entry name" value="NEUROTRANSMITTER GATED ION CHANNEL"/>
    <property type="match status" value="1"/>
</dbReference>
<dbReference type="CDD" id="cd19051">
    <property type="entry name" value="LGIC_TM_cation"/>
    <property type="match status" value="1"/>
</dbReference>
<evidence type="ECO:0000256" key="2">
    <source>
        <dbReference type="ARBA" id="ARBA00022692"/>
    </source>
</evidence>
<feature type="transmembrane region" description="Helical" evidence="5">
    <location>
        <begin position="452"/>
        <end position="473"/>
    </location>
</feature>
<evidence type="ECO:0000256" key="1">
    <source>
        <dbReference type="ARBA" id="ARBA00004141"/>
    </source>
</evidence>
<dbReference type="InterPro" id="IPR036719">
    <property type="entry name" value="Neuro-gated_channel_TM_sf"/>
</dbReference>
<feature type="domain" description="Neurotransmitter-gated ion-channel ligand-binding" evidence="6">
    <location>
        <begin position="105"/>
        <end position="211"/>
    </location>
</feature>
<dbReference type="GO" id="GO:0004888">
    <property type="term" value="F:transmembrane signaling receptor activity"/>
    <property type="evidence" value="ECO:0007669"/>
    <property type="project" value="InterPro"/>
</dbReference>
<dbReference type="Proteomes" id="UP000593567">
    <property type="component" value="Unassembled WGS sequence"/>
</dbReference>
<dbReference type="InterPro" id="IPR018000">
    <property type="entry name" value="Neurotransmitter_ion_chnl_CS"/>
</dbReference>
<evidence type="ECO:0000313" key="9">
    <source>
        <dbReference type="Proteomes" id="UP000593567"/>
    </source>
</evidence>
<dbReference type="Pfam" id="PF02932">
    <property type="entry name" value="Neur_chan_memb"/>
    <property type="match status" value="1"/>
</dbReference>
<proteinExistence type="predicted"/>
<dbReference type="Gene3D" id="2.70.170.10">
    <property type="entry name" value="Neurotransmitter-gated ion-channel ligand-binding domain"/>
    <property type="match status" value="2"/>
</dbReference>
<dbReference type="GO" id="GO:0016020">
    <property type="term" value="C:membrane"/>
    <property type="evidence" value="ECO:0007669"/>
    <property type="project" value="UniProtKB-SubCell"/>
</dbReference>
<dbReference type="InterPro" id="IPR006202">
    <property type="entry name" value="Neur_chan_lig-bd"/>
</dbReference>
<dbReference type="SUPFAM" id="SSF63712">
    <property type="entry name" value="Nicotinic receptor ligand binding domain-like"/>
    <property type="match status" value="1"/>
</dbReference>
<organism evidence="8 9">
    <name type="scientific">Bugula neritina</name>
    <name type="common">Brown bryozoan</name>
    <name type="synonym">Sertularia neritina</name>
    <dbReference type="NCBI Taxonomy" id="10212"/>
    <lineage>
        <taxon>Eukaryota</taxon>
        <taxon>Metazoa</taxon>
        <taxon>Spiralia</taxon>
        <taxon>Lophotrochozoa</taxon>
        <taxon>Bryozoa</taxon>
        <taxon>Gymnolaemata</taxon>
        <taxon>Cheilostomatida</taxon>
        <taxon>Flustrina</taxon>
        <taxon>Buguloidea</taxon>
        <taxon>Bugulidae</taxon>
        <taxon>Bugula</taxon>
    </lineage>
</organism>
<accession>A0A7J7IU66</accession>
<feature type="transmembrane region" description="Helical" evidence="5">
    <location>
        <begin position="274"/>
        <end position="298"/>
    </location>
</feature>
<dbReference type="EMBL" id="VXIV02003400">
    <property type="protein sequence ID" value="KAF6017410.1"/>
    <property type="molecule type" value="Genomic_DNA"/>
</dbReference>
<evidence type="ECO:0000259" key="6">
    <source>
        <dbReference type="Pfam" id="PF02931"/>
    </source>
</evidence>
<feature type="domain" description="Neurotransmitter-gated ion-channel ligand-binding" evidence="6">
    <location>
        <begin position="35"/>
        <end position="94"/>
    </location>
</feature>
<evidence type="ECO:0000256" key="3">
    <source>
        <dbReference type="ARBA" id="ARBA00022989"/>
    </source>
</evidence>
<comment type="caution">
    <text evidence="8">The sequence shown here is derived from an EMBL/GenBank/DDBJ whole genome shotgun (WGS) entry which is preliminary data.</text>
</comment>
<feature type="transmembrane region" description="Helical" evidence="5">
    <location>
        <begin position="244"/>
        <end position="262"/>
    </location>
</feature>
<evidence type="ECO:0000256" key="5">
    <source>
        <dbReference type="SAM" id="Phobius"/>
    </source>
</evidence>
<protein>
    <recommendedName>
        <fullName evidence="10">CHRNA7</fullName>
    </recommendedName>
</protein>
<dbReference type="InterPro" id="IPR036734">
    <property type="entry name" value="Neur_chan_lig-bd_sf"/>
</dbReference>
<dbReference type="OrthoDB" id="6270741at2759"/>
<dbReference type="Gene3D" id="1.20.58.390">
    <property type="entry name" value="Neurotransmitter-gated ion-channel transmembrane domain"/>
    <property type="match status" value="1"/>
</dbReference>
<dbReference type="InterPro" id="IPR006201">
    <property type="entry name" value="Neur_channel"/>
</dbReference>
<evidence type="ECO:0000256" key="4">
    <source>
        <dbReference type="ARBA" id="ARBA00023136"/>
    </source>
</evidence>
<comment type="subcellular location">
    <subcellularLocation>
        <location evidence="1">Membrane</location>
        <topology evidence="1">Multi-pass membrane protein</topology>
    </subcellularLocation>
</comment>
<sequence>MDFQRILEKPMLIILYLLSNLYYVCTAKASSPDTLLLKYIMEGYDNRVISRVDNGPLDVKVGFTLVQLHSLDEKKQMLTSSGWFQVEWQDNRLNASIYHSSMIKNEFRCVVDHEGKVLWVPGGTYHTTCELNIQMFPFDRQHCYLHLTNWAYNTAEMNLITSDEAIGMNVYKASTEWKVEHTRVTREEVVYDCCGNVSFPSLYFHIWMSRESLYYIVNIITPCIILSMLATFTFWIPPDSGEKISLGITLLLSFTVFQLIVAESIPRRSDSVPILSLYISVITGVVTASIICTILISQIHHRGEIEIPHLVRRLTFDCLASALCLPVLKKSHGTKTHLHPKVQPNAWSSGMCQSNSIVRLRLVNGGHSRGHRGDVEQNNSNCEKKISATRDEEKGLLSENGETTSVASKSSLSAIDTHLQQIIEALSEYENRRIESTTAEFRVMEWKAVAKVFDRLFFIVFLAAMLVITVFFLTHRKDEPDFTIKTDSIPTGRPTPTI</sequence>
<dbReference type="PROSITE" id="PS00236">
    <property type="entry name" value="NEUROTR_ION_CHANNEL"/>
    <property type="match status" value="1"/>
</dbReference>
<evidence type="ECO:0000313" key="8">
    <source>
        <dbReference type="EMBL" id="KAF6017410.1"/>
    </source>
</evidence>
<dbReference type="InterPro" id="IPR006029">
    <property type="entry name" value="Neurotrans-gated_channel_TM"/>
</dbReference>
<dbReference type="InterPro" id="IPR038050">
    <property type="entry name" value="Neuro_actylchol_rec"/>
</dbReference>
<evidence type="ECO:0008006" key="10">
    <source>
        <dbReference type="Google" id="ProtNLM"/>
    </source>
</evidence>